<organism evidence="1 2">
    <name type="scientific">Grifola frondosa</name>
    <name type="common">Maitake</name>
    <name type="synonym">Polyporus frondosus</name>
    <dbReference type="NCBI Taxonomy" id="5627"/>
    <lineage>
        <taxon>Eukaryota</taxon>
        <taxon>Fungi</taxon>
        <taxon>Dikarya</taxon>
        <taxon>Basidiomycota</taxon>
        <taxon>Agaricomycotina</taxon>
        <taxon>Agaricomycetes</taxon>
        <taxon>Polyporales</taxon>
        <taxon>Grifolaceae</taxon>
        <taxon>Grifola</taxon>
    </lineage>
</organism>
<evidence type="ECO:0000313" key="2">
    <source>
        <dbReference type="Proteomes" id="UP000092993"/>
    </source>
</evidence>
<proteinExistence type="predicted"/>
<gene>
    <name evidence="1" type="ORF">A0H81_07354</name>
</gene>
<dbReference type="EMBL" id="LUGG01000009">
    <property type="protein sequence ID" value="OBZ72723.1"/>
    <property type="molecule type" value="Genomic_DNA"/>
</dbReference>
<protein>
    <submittedName>
        <fullName evidence="1">Uncharacterized protein</fullName>
    </submittedName>
</protein>
<sequence length="368" mass="41382">MQLRPVCTSSETRLRWLALVLEYYKHGTGICQVTVPSQLSRLLLQVFTSQNRTPEPVSDIMLNLSHNVELHSLVVSTHMLNAVHWDVASSMLSGVASWNISEIVLTAQILMIRSPEFQIGKQESFIGVDGMDSVDQVLTRFSGLESVVLYLQPTFQCRLVLKDPSTFMLPYFTVIEELLLVRPSYNFLQVILRSHVSSDFAHSAQGSHNSAITEDFSTFISHLLSFTHLELHRFFRLTTAPVLLEPTIEPLLCHACLVQAIRLKAAISISVQATDLLVRPKGLRRDTHYVGLPRKTHAHSVAPRIPLLDFRPATRSHLSPAVIRLASRACLLPPAAVFRRQLRATYVNTSRSEHGSRHVASIVWDRSE</sequence>
<name>A0A1C7M6X9_GRIFR</name>
<evidence type="ECO:0000313" key="1">
    <source>
        <dbReference type="EMBL" id="OBZ72723.1"/>
    </source>
</evidence>
<reference evidence="1 2" key="1">
    <citation type="submission" date="2016-03" db="EMBL/GenBank/DDBJ databases">
        <title>Whole genome sequencing of Grifola frondosa 9006-11.</title>
        <authorList>
            <person name="Min B."/>
            <person name="Park H."/>
            <person name="Kim J.-G."/>
            <person name="Cho H."/>
            <person name="Oh Y.-L."/>
            <person name="Kong W.-S."/>
            <person name="Choi I.-G."/>
        </authorList>
    </citation>
    <scope>NUCLEOTIDE SEQUENCE [LARGE SCALE GENOMIC DNA]</scope>
    <source>
        <strain evidence="1 2">9006-11</strain>
    </source>
</reference>
<dbReference type="Proteomes" id="UP000092993">
    <property type="component" value="Unassembled WGS sequence"/>
</dbReference>
<dbReference type="AlphaFoldDB" id="A0A1C7M6X9"/>
<comment type="caution">
    <text evidence="1">The sequence shown here is derived from an EMBL/GenBank/DDBJ whole genome shotgun (WGS) entry which is preliminary data.</text>
</comment>
<accession>A0A1C7M6X9</accession>
<keyword evidence="2" id="KW-1185">Reference proteome</keyword>